<dbReference type="RefSeq" id="WP_183595445.1">
    <property type="nucleotide sequence ID" value="NZ_JACHWR010000008.1"/>
</dbReference>
<dbReference type="Gene3D" id="1.10.101.10">
    <property type="entry name" value="PGBD-like superfamily/PGBD"/>
    <property type="match status" value="1"/>
</dbReference>
<dbReference type="AlphaFoldDB" id="A0A7W4Z3G6"/>
<name>A0A7W4Z3G6_9ACTN</name>
<comment type="caution">
    <text evidence="3">The sequence shown here is derived from an EMBL/GenBank/DDBJ whole genome shotgun (WGS) entry which is preliminary data.</text>
</comment>
<sequence>MRRFRSLLLITAGSLACAGLGYAAALTMAPSTGRDAPPPTGPVTAAVELRKITSAVVVRGDANFSDPVPLVVRTTAPLPIVTAAPRHRGATVRAGEVVLEVAGRPVIALTGALPAYRDLAPGDVGPDVAQFEQALTRIGLDPGEVDDEFTTYTSAAVADLYERLGYPAPTAGTIGSAPDGAAGEEAATGAAAADADEVVLPMSEVTYVPSLPRRVDRAPARLGKPLPRAPMLLSGSELVVSIGLTTADQEVLEAGMPVVIDVPGGAEVRGRLGAVTGTETGARTSVRLPGLTDRQQRALQGANVKVTVPLESTRGKVLVVPLAALSTDAAGTARVVRVDRDGSTSTVRVEVGLSAEGYVEVRVVDGELADGDRVVVGE</sequence>
<evidence type="ECO:0000259" key="2">
    <source>
        <dbReference type="Pfam" id="PF25967"/>
    </source>
</evidence>
<dbReference type="Proteomes" id="UP000589626">
    <property type="component" value="Unassembled WGS sequence"/>
</dbReference>
<dbReference type="InterPro" id="IPR058627">
    <property type="entry name" value="MdtA-like_C"/>
</dbReference>
<organism evidence="3 4">
    <name type="scientific">Nocardioides soli</name>
    <dbReference type="NCBI Taxonomy" id="1036020"/>
    <lineage>
        <taxon>Bacteria</taxon>
        <taxon>Bacillati</taxon>
        <taxon>Actinomycetota</taxon>
        <taxon>Actinomycetes</taxon>
        <taxon>Propionibacteriales</taxon>
        <taxon>Nocardioidaceae</taxon>
        <taxon>Nocardioides</taxon>
    </lineage>
</organism>
<evidence type="ECO:0000256" key="1">
    <source>
        <dbReference type="SAM" id="SignalP"/>
    </source>
</evidence>
<feature type="domain" description="Multidrug resistance protein MdtA-like C-terminal permuted SH3" evidence="2">
    <location>
        <begin position="317"/>
        <end position="377"/>
    </location>
</feature>
<keyword evidence="4" id="KW-1185">Reference proteome</keyword>
<proteinExistence type="predicted"/>
<evidence type="ECO:0000313" key="4">
    <source>
        <dbReference type="Proteomes" id="UP000589626"/>
    </source>
</evidence>
<reference evidence="3 4" key="1">
    <citation type="submission" date="2020-08" db="EMBL/GenBank/DDBJ databases">
        <title>Sequencing the genomes of 1000 actinobacteria strains.</title>
        <authorList>
            <person name="Klenk H.-P."/>
        </authorList>
    </citation>
    <scope>NUCLEOTIDE SEQUENCE [LARGE SCALE GENOMIC DNA]</scope>
    <source>
        <strain evidence="3 4">DSM 105498</strain>
    </source>
</reference>
<dbReference type="PROSITE" id="PS51257">
    <property type="entry name" value="PROKAR_LIPOPROTEIN"/>
    <property type="match status" value="1"/>
</dbReference>
<dbReference type="SUPFAM" id="SSF47090">
    <property type="entry name" value="PGBD-like"/>
    <property type="match status" value="1"/>
</dbReference>
<dbReference type="EMBL" id="JACHWR010000008">
    <property type="protein sequence ID" value="MBB3045454.1"/>
    <property type="molecule type" value="Genomic_DNA"/>
</dbReference>
<dbReference type="InterPro" id="IPR036365">
    <property type="entry name" value="PGBD-like_sf"/>
</dbReference>
<protein>
    <recommendedName>
        <fullName evidence="2">Multidrug resistance protein MdtA-like C-terminal permuted SH3 domain-containing protein</fullName>
    </recommendedName>
</protein>
<dbReference type="Pfam" id="PF25967">
    <property type="entry name" value="RND-MFP_C"/>
    <property type="match status" value="1"/>
</dbReference>
<accession>A0A7W4Z3G6</accession>
<evidence type="ECO:0000313" key="3">
    <source>
        <dbReference type="EMBL" id="MBB3045454.1"/>
    </source>
</evidence>
<feature type="signal peptide" evidence="1">
    <location>
        <begin position="1"/>
        <end position="23"/>
    </location>
</feature>
<dbReference type="InterPro" id="IPR036366">
    <property type="entry name" value="PGBDSf"/>
</dbReference>
<keyword evidence="1" id="KW-0732">Signal</keyword>
<feature type="chain" id="PRO_5030978675" description="Multidrug resistance protein MdtA-like C-terminal permuted SH3 domain-containing protein" evidence="1">
    <location>
        <begin position="24"/>
        <end position="378"/>
    </location>
</feature>
<dbReference type="Gene3D" id="2.40.420.20">
    <property type="match status" value="1"/>
</dbReference>
<gene>
    <name evidence="3" type="ORF">FHU40_005311</name>
</gene>